<accession>A0A150I108</accession>
<dbReference type="AlphaFoldDB" id="A0A150I108"/>
<dbReference type="PATRIC" id="fig|52133.18.peg.945"/>
<organism evidence="1 2">
    <name type="scientific">Acinetobacter venetianus</name>
    <dbReference type="NCBI Taxonomy" id="52133"/>
    <lineage>
        <taxon>Bacteria</taxon>
        <taxon>Pseudomonadati</taxon>
        <taxon>Pseudomonadota</taxon>
        <taxon>Gammaproteobacteria</taxon>
        <taxon>Moraxellales</taxon>
        <taxon>Moraxellaceae</taxon>
        <taxon>Acinetobacter</taxon>
    </lineage>
</organism>
<dbReference type="EMBL" id="JRUE01000074">
    <property type="protein sequence ID" value="KXZ73049.1"/>
    <property type="molecule type" value="Genomic_DNA"/>
</dbReference>
<gene>
    <name evidence="1" type="ORF">AVENLUH5627_00913</name>
</gene>
<sequence length="79" mass="9454">MKVKAIILQDEELKLHKLKKVKDSAYDSIKKAKVSNYLWIYAETADFFNFDLWEELDNAYINKVIHYKKNSSKWSKLIL</sequence>
<comment type="caution">
    <text evidence="1">The sequence shown here is derived from an EMBL/GenBank/DDBJ whole genome shotgun (WGS) entry which is preliminary data.</text>
</comment>
<name>A0A150I108_9GAMM</name>
<dbReference type="Proteomes" id="UP000075680">
    <property type="component" value="Unassembled WGS sequence"/>
</dbReference>
<proteinExistence type="predicted"/>
<evidence type="ECO:0000313" key="1">
    <source>
        <dbReference type="EMBL" id="KXZ73049.1"/>
    </source>
</evidence>
<evidence type="ECO:0000313" key="2">
    <source>
        <dbReference type="Proteomes" id="UP000075680"/>
    </source>
</evidence>
<reference evidence="1 2" key="1">
    <citation type="journal article" date="2016" name="Sci. Rep.">
        <title>Genomic and phenotypic characterization of the species Acinetobacter venetianus.</title>
        <authorList>
            <person name="Fondi M."/>
            <person name="Maida I."/>
            <person name="Perrin E."/>
            <person name="Orlandini V."/>
            <person name="La Torre L."/>
            <person name="Bosi E."/>
            <person name="Negroni A."/>
            <person name="Zanaroli G."/>
            <person name="Fava F."/>
            <person name="Decorosi F."/>
            <person name="Giovannetti L."/>
            <person name="Viti C."/>
            <person name="Vaneechoutte M."/>
            <person name="Dijkshoorn L."/>
            <person name="Fani R."/>
        </authorList>
    </citation>
    <scope>NUCLEOTIDE SEQUENCE [LARGE SCALE GENOMIC DNA]</scope>
    <source>
        <strain evidence="1 2">LUH5627</strain>
    </source>
</reference>
<protein>
    <submittedName>
        <fullName evidence="1">Uncharacterized protein</fullName>
    </submittedName>
</protein>